<dbReference type="Proteomes" id="UP000001542">
    <property type="component" value="Unassembled WGS sequence"/>
</dbReference>
<reference evidence="1" key="2">
    <citation type="journal article" date="2007" name="Science">
        <title>Draft genome sequence of the sexually transmitted pathogen Trichomonas vaginalis.</title>
        <authorList>
            <person name="Carlton J.M."/>
            <person name="Hirt R.P."/>
            <person name="Silva J.C."/>
            <person name="Delcher A.L."/>
            <person name="Schatz M."/>
            <person name="Zhao Q."/>
            <person name="Wortman J.R."/>
            <person name="Bidwell S.L."/>
            <person name="Alsmark U.C.M."/>
            <person name="Besteiro S."/>
            <person name="Sicheritz-Ponten T."/>
            <person name="Noel C.J."/>
            <person name="Dacks J.B."/>
            <person name="Foster P.G."/>
            <person name="Simillion C."/>
            <person name="Van de Peer Y."/>
            <person name="Miranda-Saavedra D."/>
            <person name="Barton G.J."/>
            <person name="Westrop G.D."/>
            <person name="Mueller S."/>
            <person name="Dessi D."/>
            <person name="Fiori P.L."/>
            <person name="Ren Q."/>
            <person name="Paulsen I."/>
            <person name="Zhang H."/>
            <person name="Bastida-Corcuera F.D."/>
            <person name="Simoes-Barbosa A."/>
            <person name="Brown M.T."/>
            <person name="Hayes R.D."/>
            <person name="Mukherjee M."/>
            <person name="Okumura C.Y."/>
            <person name="Schneider R."/>
            <person name="Smith A.J."/>
            <person name="Vanacova S."/>
            <person name="Villalvazo M."/>
            <person name="Haas B.J."/>
            <person name="Pertea M."/>
            <person name="Feldblyum T.V."/>
            <person name="Utterback T.R."/>
            <person name="Shu C.L."/>
            <person name="Osoegawa K."/>
            <person name="de Jong P.J."/>
            <person name="Hrdy I."/>
            <person name="Horvathova L."/>
            <person name="Zubacova Z."/>
            <person name="Dolezal P."/>
            <person name="Malik S.B."/>
            <person name="Logsdon J.M. Jr."/>
            <person name="Henze K."/>
            <person name="Gupta A."/>
            <person name="Wang C.C."/>
            <person name="Dunne R.L."/>
            <person name="Upcroft J.A."/>
            <person name="Upcroft P."/>
            <person name="White O."/>
            <person name="Salzberg S.L."/>
            <person name="Tang P."/>
            <person name="Chiu C.-H."/>
            <person name="Lee Y.-S."/>
            <person name="Embley T.M."/>
            <person name="Coombs G.H."/>
            <person name="Mottram J.C."/>
            <person name="Tachezy J."/>
            <person name="Fraser-Liggett C.M."/>
            <person name="Johnson P.J."/>
        </authorList>
    </citation>
    <scope>NUCLEOTIDE SEQUENCE [LARGE SCALE GENOMIC DNA]</scope>
    <source>
        <strain evidence="1">G3</strain>
    </source>
</reference>
<evidence type="ECO:0000313" key="2">
    <source>
        <dbReference type="Proteomes" id="UP000001542"/>
    </source>
</evidence>
<dbReference type="VEuPathDB" id="TrichDB:TVAG_432210"/>
<reference evidence="1" key="1">
    <citation type="submission" date="2006-10" db="EMBL/GenBank/DDBJ databases">
        <authorList>
            <person name="Amadeo P."/>
            <person name="Zhao Q."/>
            <person name="Wortman J."/>
            <person name="Fraser-Liggett C."/>
            <person name="Carlton J."/>
        </authorList>
    </citation>
    <scope>NUCLEOTIDE SEQUENCE</scope>
    <source>
        <strain evidence="1">G3</strain>
    </source>
</reference>
<dbReference type="EMBL" id="DS113666">
    <property type="protein sequence ID" value="EAX98671.1"/>
    <property type="molecule type" value="Genomic_DNA"/>
</dbReference>
<keyword evidence="2" id="KW-1185">Reference proteome</keyword>
<protein>
    <submittedName>
        <fullName evidence="1">Uncharacterized protein</fullName>
    </submittedName>
</protein>
<dbReference type="InParanoid" id="A2F8T5"/>
<dbReference type="VEuPathDB" id="TrichDB:TVAGG3_0126590"/>
<accession>A2F8T5</accession>
<name>A2F8T5_TRIV3</name>
<dbReference type="RefSeq" id="XP_001311601.1">
    <property type="nucleotide sequence ID" value="XM_001311600.1"/>
</dbReference>
<sequence>MHCGGGRSAPLPPPVNNTLDYWIYLPTDCSWFISFIKNAADRDENITIFQYNE</sequence>
<gene>
    <name evidence="1" type="ORF">TVAG_432210</name>
</gene>
<proteinExistence type="predicted"/>
<evidence type="ECO:0000313" key="1">
    <source>
        <dbReference type="EMBL" id="EAX98671.1"/>
    </source>
</evidence>
<dbReference type="KEGG" id="tva:4756471"/>
<organism evidence="1 2">
    <name type="scientific">Trichomonas vaginalis (strain ATCC PRA-98 / G3)</name>
    <dbReference type="NCBI Taxonomy" id="412133"/>
    <lineage>
        <taxon>Eukaryota</taxon>
        <taxon>Metamonada</taxon>
        <taxon>Parabasalia</taxon>
        <taxon>Trichomonadida</taxon>
        <taxon>Trichomonadidae</taxon>
        <taxon>Trichomonas</taxon>
    </lineage>
</organism>
<dbReference type="AlphaFoldDB" id="A2F8T5"/>